<accession>A0ABR3EJ83</accession>
<dbReference type="Pfam" id="PF18718">
    <property type="entry name" value="CxC5"/>
    <property type="match status" value="1"/>
</dbReference>
<evidence type="ECO:0000259" key="2">
    <source>
        <dbReference type="Pfam" id="PF18721"/>
    </source>
</evidence>
<dbReference type="InterPro" id="IPR040898">
    <property type="entry name" value="CxC6"/>
</dbReference>
<dbReference type="InterPro" id="IPR041539">
    <property type="entry name" value="CxC5"/>
</dbReference>
<gene>
    <name evidence="3" type="ORF">V5O48_019165</name>
</gene>
<sequence>WQQLGEIIQTWKGDLPYSQPAVDGLFRRFGPSFKLGAEMLYPPYRRCPVDGYKLSNKIPVYVKIYTLRRGIIPAYQVSLYCKGKPDSNPVNARPVTTTATVYKTQKPPTPFERAFFEPALCQLFTDQMCHAHTSATMISRIYNLNLAFLSNYDPEDIPGQLSNEGVWDAFFMHALLRRYKALNANLQLPHKGEQSQRLNCALDVANSAMAGTGQPEYAHACKQCFKITYDGQGKPNGYMNAGTMDGVTLGHPCCRVQYCKRPLHSMKDWFCPEHQ</sequence>
<organism evidence="3 4">
    <name type="scientific">Marasmius crinis-equi</name>
    <dbReference type="NCBI Taxonomy" id="585013"/>
    <lineage>
        <taxon>Eukaryota</taxon>
        <taxon>Fungi</taxon>
        <taxon>Dikarya</taxon>
        <taxon>Basidiomycota</taxon>
        <taxon>Agaricomycotina</taxon>
        <taxon>Agaricomycetes</taxon>
        <taxon>Agaricomycetidae</taxon>
        <taxon>Agaricales</taxon>
        <taxon>Marasmiineae</taxon>
        <taxon>Marasmiaceae</taxon>
        <taxon>Marasmius</taxon>
    </lineage>
</organism>
<evidence type="ECO:0000259" key="1">
    <source>
        <dbReference type="Pfam" id="PF18718"/>
    </source>
</evidence>
<feature type="domain" description="CxC6 like cysteine cluster associated with KDZ" evidence="2">
    <location>
        <begin position="244"/>
        <end position="275"/>
    </location>
</feature>
<feature type="domain" description="CxC5 like cysteine cluster associated with KDZ" evidence="1">
    <location>
        <begin position="36"/>
        <end position="144"/>
    </location>
</feature>
<reference evidence="3 4" key="1">
    <citation type="submission" date="2024-02" db="EMBL/GenBank/DDBJ databases">
        <title>A draft genome for the cacao thread blight pathogen Marasmius crinis-equi.</title>
        <authorList>
            <person name="Cohen S.P."/>
            <person name="Baruah I.K."/>
            <person name="Amoako-Attah I."/>
            <person name="Bukari Y."/>
            <person name="Meinhardt L.W."/>
            <person name="Bailey B.A."/>
        </authorList>
    </citation>
    <scope>NUCLEOTIDE SEQUENCE [LARGE SCALE GENOMIC DNA]</scope>
    <source>
        <strain evidence="3 4">GH-76</strain>
    </source>
</reference>
<evidence type="ECO:0000313" key="3">
    <source>
        <dbReference type="EMBL" id="KAL0562913.1"/>
    </source>
</evidence>
<name>A0ABR3EJ83_9AGAR</name>
<protein>
    <submittedName>
        <fullName evidence="3">Uncharacterized protein</fullName>
    </submittedName>
</protein>
<dbReference type="Pfam" id="PF18721">
    <property type="entry name" value="CxC6"/>
    <property type="match status" value="1"/>
</dbReference>
<dbReference type="Proteomes" id="UP001465976">
    <property type="component" value="Unassembled WGS sequence"/>
</dbReference>
<evidence type="ECO:0000313" key="4">
    <source>
        <dbReference type="Proteomes" id="UP001465976"/>
    </source>
</evidence>
<comment type="caution">
    <text evidence="3">The sequence shown here is derived from an EMBL/GenBank/DDBJ whole genome shotgun (WGS) entry which is preliminary data.</text>
</comment>
<dbReference type="EMBL" id="JBAHYK010004255">
    <property type="protein sequence ID" value="KAL0562913.1"/>
    <property type="molecule type" value="Genomic_DNA"/>
</dbReference>
<keyword evidence="4" id="KW-1185">Reference proteome</keyword>
<proteinExistence type="predicted"/>
<feature type="non-terminal residue" evidence="3">
    <location>
        <position position="1"/>
    </location>
</feature>
<feature type="non-terminal residue" evidence="3">
    <location>
        <position position="275"/>
    </location>
</feature>